<dbReference type="PANTHER" id="PTHR30427">
    <property type="entry name" value="TRANSCRIPTIONAL ACTIVATOR PROTEIN LYSR"/>
    <property type="match status" value="1"/>
</dbReference>
<evidence type="ECO:0000256" key="2">
    <source>
        <dbReference type="ARBA" id="ARBA00023015"/>
    </source>
</evidence>
<protein>
    <submittedName>
        <fullName evidence="6">DNA-binding transcriptional regulator, LysR family</fullName>
    </submittedName>
</protein>
<keyword evidence="2" id="KW-0805">Transcription regulation</keyword>
<evidence type="ECO:0000313" key="6">
    <source>
        <dbReference type="EMBL" id="SFJ92884.1"/>
    </source>
</evidence>
<dbReference type="EMBL" id="FOSD01000003">
    <property type="protein sequence ID" value="SFJ92884.1"/>
    <property type="molecule type" value="Genomic_DNA"/>
</dbReference>
<dbReference type="Proteomes" id="UP000198841">
    <property type="component" value="Unassembled WGS sequence"/>
</dbReference>
<keyword evidence="3 6" id="KW-0238">DNA-binding</keyword>
<evidence type="ECO:0000313" key="7">
    <source>
        <dbReference type="Proteomes" id="UP000198841"/>
    </source>
</evidence>
<dbReference type="InterPro" id="IPR036388">
    <property type="entry name" value="WH-like_DNA-bd_sf"/>
</dbReference>
<evidence type="ECO:0000259" key="5">
    <source>
        <dbReference type="PROSITE" id="PS50931"/>
    </source>
</evidence>
<dbReference type="Gene3D" id="3.40.190.290">
    <property type="match status" value="1"/>
</dbReference>
<dbReference type="GO" id="GO:0003677">
    <property type="term" value="F:DNA binding"/>
    <property type="evidence" value="ECO:0007669"/>
    <property type="project" value="UniProtKB-KW"/>
</dbReference>
<gene>
    <name evidence="6" type="ORF">SAMN05518863_103352</name>
</gene>
<dbReference type="PROSITE" id="PS50931">
    <property type="entry name" value="HTH_LYSR"/>
    <property type="match status" value="1"/>
</dbReference>
<keyword evidence="7" id="KW-1185">Reference proteome</keyword>
<sequence length="332" mass="35787">MSGTINELGKNRAMTILNDLDLRQLEAFSAVISAGSVTAAAKALNRSQPAVSRLIQELEQSLGYPLFIRNGPRIHPSEEALQLHQYVQKALLSLQQIRLRAQEIAHQQHRPLSIAATPALAAGLLPQALAALNLQNKVQIISESAVQTAHAVITAEADLGLCSLPLEHHAVELHWIGQSQCVVALPESDELAAQSRLSLSSLAGRRLIAPWSPQRLRGRYEKALKKVKTPLHETIETNSSANILGCVRAGLGVAILEPVTGWGMPLAGVAIRPLEEDIPYYFGVITPQGRQISTAAQALVEALAGAAATLLPGFERLPASEHPRIMRLINQD</sequence>
<comment type="caution">
    <text evidence="6">The sequence shown here is derived from an EMBL/GenBank/DDBJ whole genome shotgun (WGS) entry which is preliminary data.</text>
</comment>
<dbReference type="InterPro" id="IPR005119">
    <property type="entry name" value="LysR_subst-bd"/>
</dbReference>
<feature type="domain" description="HTH lysR-type" evidence="5">
    <location>
        <begin position="20"/>
        <end position="77"/>
    </location>
</feature>
<evidence type="ECO:0000256" key="1">
    <source>
        <dbReference type="ARBA" id="ARBA00009437"/>
    </source>
</evidence>
<dbReference type="PANTHER" id="PTHR30427:SF1">
    <property type="entry name" value="TRANSCRIPTIONAL ACTIVATOR PROTEIN LYSR"/>
    <property type="match status" value="1"/>
</dbReference>
<dbReference type="InterPro" id="IPR036390">
    <property type="entry name" value="WH_DNA-bd_sf"/>
</dbReference>
<dbReference type="Pfam" id="PF03466">
    <property type="entry name" value="LysR_substrate"/>
    <property type="match status" value="1"/>
</dbReference>
<proteinExistence type="inferred from homology"/>
<accession>A0A1I3VBP6</accession>
<reference evidence="6 7" key="1">
    <citation type="submission" date="2016-10" db="EMBL/GenBank/DDBJ databases">
        <authorList>
            <person name="Varghese N."/>
            <person name="Submissions S."/>
        </authorList>
    </citation>
    <scope>NUCLEOTIDE SEQUENCE [LARGE SCALE GENOMIC DNA]</scope>
    <source>
        <strain evidence="6 7">YR512</strain>
    </source>
</reference>
<evidence type="ECO:0000256" key="4">
    <source>
        <dbReference type="ARBA" id="ARBA00023163"/>
    </source>
</evidence>
<comment type="similarity">
    <text evidence="1">Belongs to the LysR transcriptional regulatory family.</text>
</comment>
<evidence type="ECO:0000256" key="3">
    <source>
        <dbReference type="ARBA" id="ARBA00023125"/>
    </source>
</evidence>
<dbReference type="Pfam" id="PF00126">
    <property type="entry name" value="HTH_1"/>
    <property type="match status" value="1"/>
</dbReference>
<dbReference type="PRINTS" id="PR00039">
    <property type="entry name" value="HTHLYSR"/>
</dbReference>
<dbReference type="InterPro" id="IPR000847">
    <property type="entry name" value="LysR_HTH_N"/>
</dbReference>
<organism evidence="6 7">
    <name type="scientific">Candidatus Pantoea symbiotica</name>
    <dbReference type="NCBI Taxonomy" id="1884370"/>
    <lineage>
        <taxon>Bacteria</taxon>
        <taxon>Pseudomonadati</taxon>
        <taxon>Pseudomonadota</taxon>
        <taxon>Gammaproteobacteria</taxon>
        <taxon>Enterobacterales</taxon>
        <taxon>Erwiniaceae</taxon>
        <taxon>Pantoea</taxon>
    </lineage>
</organism>
<keyword evidence="4" id="KW-0804">Transcription</keyword>
<dbReference type="SUPFAM" id="SSF53850">
    <property type="entry name" value="Periplasmic binding protein-like II"/>
    <property type="match status" value="1"/>
</dbReference>
<dbReference type="SUPFAM" id="SSF46785">
    <property type="entry name" value="Winged helix' DNA-binding domain"/>
    <property type="match status" value="1"/>
</dbReference>
<name>A0A1I3VBP6_9GAMM</name>
<dbReference type="Gene3D" id="1.10.10.10">
    <property type="entry name" value="Winged helix-like DNA-binding domain superfamily/Winged helix DNA-binding domain"/>
    <property type="match status" value="1"/>
</dbReference>